<protein>
    <submittedName>
        <fullName evidence="6">DgyrCDS9761</fullName>
    </submittedName>
</protein>
<dbReference type="InterPro" id="IPR039373">
    <property type="entry name" value="Peptidase_M28B"/>
</dbReference>
<reference evidence="6 7" key="1">
    <citation type="submission" date="2020-08" db="EMBL/GenBank/DDBJ databases">
        <authorList>
            <person name="Hejnol A."/>
        </authorList>
    </citation>
    <scope>NUCLEOTIDE SEQUENCE [LARGE SCALE GENOMIC DNA]</scope>
</reference>
<dbReference type="SUPFAM" id="SSF47672">
    <property type="entry name" value="Transferrin receptor-like dimerisation domain"/>
    <property type="match status" value="1"/>
</dbReference>
<dbReference type="Gene3D" id="3.50.30.30">
    <property type="match status" value="1"/>
</dbReference>
<evidence type="ECO:0000256" key="2">
    <source>
        <dbReference type="SAM" id="Phobius"/>
    </source>
</evidence>
<dbReference type="Pfam" id="PF02225">
    <property type="entry name" value="PA"/>
    <property type="match status" value="1"/>
</dbReference>
<dbReference type="GO" id="GO:0004180">
    <property type="term" value="F:carboxypeptidase activity"/>
    <property type="evidence" value="ECO:0007669"/>
    <property type="project" value="TreeGrafter"/>
</dbReference>
<dbReference type="InterPro" id="IPR046450">
    <property type="entry name" value="PA_dom_sf"/>
</dbReference>
<evidence type="ECO:0000259" key="3">
    <source>
        <dbReference type="Pfam" id="PF02225"/>
    </source>
</evidence>
<evidence type="ECO:0000313" key="7">
    <source>
        <dbReference type="Proteomes" id="UP000549394"/>
    </source>
</evidence>
<organism evidence="6 7">
    <name type="scientific">Dimorphilus gyrociliatus</name>
    <dbReference type="NCBI Taxonomy" id="2664684"/>
    <lineage>
        <taxon>Eukaryota</taxon>
        <taxon>Metazoa</taxon>
        <taxon>Spiralia</taxon>
        <taxon>Lophotrochozoa</taxon>
        <taxon>Annelida</taxon>
        <taxon>Polychaeta</taxon>
        <taxon>Polychaeta incertae sedis</taxon>
        <taxon>Dinophilidae</taxon>
        <taxon>Dimorphilus</taxon>
    </lineage>
</organism>
<dbReference type="Gene3D" id="3.40.630.10">
    <property type="entry name" value="Zn peptidases"/>
    <property type="match status" value="1"/>
</dbReference>
<sequence length="767" mass="87488">MALSKGASIAIVTVICLLLGVLIGFLIGWFSRAPHDAVILRHVPTKLVEDADNEIRDKILSYVNPEKLREYLRQQTSESHLAGTKTDSKNAQKLLEFWKGLGLDAEIKSYKVLLSYPSGSIANNNFVSWADGGYYRTRAYEPQIGKFSYPGQIVTPYNAYSAAATVFGELVYVNYGREEDFELLEEEYKVNFTNRIVVARYGKCFRGMKVRNAERWKAAGIVLFTAPANYAPEKWKGERYPKGIFMPPHGVQRGSVFLAKGDPETPGYPSIEGTYRESEEDIHLPTIPVLPISYSDARQLLRIKNGNSFEEHHLTKTNPLPASWDHKLGIPDGRDVSRFYEWQNYASSYSRKVNLTVNVTKTIRKINNVQAIIKGQVEEDRYVIIGNHRDAWVYGAVDPSSGTAVIKETSRVFSKLLEEGWRPRRSILLCSWSGEEQSLIGSYEWAEEFSHLISSRAVAYVNVDSAVRGNQTFRGRAMPLLKDLMIDVASHIPDPNSTDENPITILDTWKSFYPPLNSKTQPNIEPLTSFSDNAVFMSRLGVSSVDFSYDFGPESYPFDKYPLYHTRYDTVDMVERFVDPHFQVHAAVAKFTLEFVRRLADNYILPFKPSVYAQELIDDLIKYKRHIGFSHEAYSPDVEPAINRLNESLVEFLENAIDFEDSLSELNRDNPILIRRINDRLTNVERCFLDYQGLPNNRLSNHLVFSQAFHQPSKVSSLPGLYDVTYEASRKMQYNLKVKKWKVVFKHLSVLRGFVNQAAKTLSKSFI</sequence>
<dbReference type="Gene3D" id="1.20.930.40">
    <property type="entry name" value="Transferrin receptor-like, dimerisation domain"/>
    <property type="match status" value="1"/>
</dbReference>
<dbReference type="SUPFAM" id="SSF52025">
    <property type="entry name" value="PA domain"/>
    <property type="match status" value="1"/>
</dbReference>
<dbReference type="CDD" id="cd08022">
    <property type="entry name" value="M28_PSMA_like"/>
    <property type="match status" value="1"/>
</dbReference>
<keyword evidence="2" id="KW-1133">Transmembrane helix</keyword>
<feature type="transmembrane region" description="Helical" evidence="2">
    <location>
        <begin position="7"/>
        <end position="30"/>
    </location>
</feature>
<evidence type="ECO:0000259" key="4">
    <source>
        <dbReference type="Pfam" id="PF04253"/>
    </source>
</evidence>
<feature type="domain" description="PA" evidence="3">
    <location>
        <begin position="166"/>
        <end position="254"/>
    </location>
</feature>
<evidence type="ECO:0000259" key="5">
    <source>
        <dbReference type="Pfam" id="PF04389"/>
    </source>
</evidence>
<feature type="domain" description="Peptidase M28" evidence="5">
    <location>
        <begin position="368"/>
        <end position="575"/>
    </location>
</feature>
<dbReference type="InterPro" id="IPR003137">
    <property type="entry name" value="PA_domain"/>
</dbReference>
<dbReference type="FunFam" id="3.40.630.10:FF:000101">
    <property type="entry name" value="N-acetylated alpha-linked acidic dipeptidase like 1"/>
    <property type="match status" value="1"/>
</dbReference>
<gene>
    <name evidence="6" type="ORF">DGYR_LOCUS9211</name>
</gene>
<dbReference type="PANTHER" id="PTHR10404">
    <property type="entry name" value="N-ACETYLATED-ALPHA-LINKED ACIDIC DIPEPTIDASE"/>
    <property type="match status" value="1"/>
</dbReference>
<keyword evidence="2" id="KW-0812">Transmembrane</keyword>
<name>A0A7I8VYB4_9ANNE</name>
<evidence type="ECO:0000313" key="6">
    <source>
        <dbReference type="EMBL" id="CAD5121227.1"/>
    </source>
</evidence>
<dbReference type="InterPro" id="IPR036757">
    <property type="entry name" value="TFR-like_dimer_dom_sf"/>
</dbReference>
<dbReference type="PANTHER" id="PTHR10404:SF77">
    <property type="entry name" value="GLUTAMATE CARBOXYPEPTIDASE 2 HOMOLOG"/>
    <property type="match status" value="1"/>
</dbReference>
<comment type="caution">
    <text evidence="6">The sequence shown here is derived from an EMBL/GenBank/DDBJ whole genome shotgun (WGS) entry which is preliminary data.</text>
</comment>
<accession>A0A7I8VYB4</accession>
<dbReference type="InterPro" id="IPR007484">
    <property type="entry name" value="Peptidase_M28"/>
</dbReference>
<dbReference type="Pfam" id="PF04389">
    <property type="entry name" value="Peptidase_M28"/>
    <property type="match status" value="1"/>
</dbReference>
<evidence type="ECO:0000256" key="1">
    <source>
        <dbReference type="ARBA" id="ARBA00005634"/>
    </source>
</evidence>
<dbReference type="InterPro" id="IPR007365">
    <property type="entry name" value="TFR-like_dimer_dom"/>
</dbReference>
<keyword evidence="2" id="KW-0472">Membrane</keyword>
<proteinExistence type="inferred from homology"/>
<dbReference type="Pfam" id="PF04253">
    <property type="entry name" value="TFR_dimer"/>
    <property type="match status" value="1"/>
</dbReference>
<dbReference type="EMBL" id="CAJFCJ010000014">
    <property type="protein sequence ID" value="CAD5121227.1"/>
    <property type="molecule type" value="Genomic_DNA"/>
</dbReference>
<dbReference type="OrthoDB" id="5841748at2759"/>
<keyword evidence="7" id="KW-1185">Reference proteome</keyword>
<dbReference type="AlphaFoldDB" id="A0A7I8VYB4"/>
<dbReference type="SUPFAM" id="SSF53187">
    <property type="entry name" value="Zn-dependent exopeptidases"/>
    <property type="match status" value="1"/>
</dbReference>
<dbReference type="Proteomes" id="UP000549394">
    <property type="component" value="Unassembled WGS sequence"/>
</dbReference>
<feature type="domain" description="Transferrin receptor-like dimerisation" evidence="4">
    <location>
        <begin position="643"/>
        <end position="762"/>
    </location>
</feature>
<comment type="similarity">
    <text evidence="1">Belongs to the peptidase M28 family. M28B subfamily.</text>
</comment>